<protein>
    <submittedName>
        <fullName evidence="1">Uncharacterized protein</fullName>
    </submittedName>
</protein>
<comment type="caution">
    <text evidence="1">The sequence shown here is derived from an EMBL/GenBank/DDBJ whole genome shotgun (WGS) entry which is preliminary data.</text>
</comment>
<evidence type="ECO:0000313" key="2">
    <source>
        <dbReference type="Proteomes" id="UP000823485"/>
    </source>
</evidence>
<proteinExistence type="predicted"/>
<evidence type="ECO:0000313" key="1">
    <source>
        <dbReference type="EMBL" id="MBM7717286.1"/>
    </source>
</evidence>
<keyword evidence="2" id="KW-1185">Reference proteome</keyword>
<dbReference type="EMBL" id="JAFBFH010000042">
    <property type="protein sequence ID" value="MBM7717286.1"/>
    <property type="molecule type" value="Genomic_DNA"/>
</dbReference>
<gene>
    <name evidence="1" type="ORF">JOC94_004311</name>
</gene>
<organism evidence="1 2">
    <name type="scientific">Siminovitchia thermophila</name>
    <dbReference type="NCBI Taxonomy" id="1245522"/>
    <lineage>
        <taxon>Bacteria</taxon>
        <taxon>Bacillati</taxon>
        <taxon>Bacillota</taxon>
        <taxon>Bacilli</taxon>
        <taxon>Bacillales</taxon>
        <taxon>Bacillaceae</taxon>
        <taxon>Siminovitchia</taxon>
    </lineage>
</organism>
<reference evidence="1 2" key="1">
    <citation type="submission" date="2021-01" db="EMBL/GenBank/DDBJ databases">
        <title>Genomic Encyclopedia of Type Strains, Phase IV (KMG-IV): sequencing the most valuable type-strain genomes for metagenomic binning, comparative biology and taxonomic classification.</title>
        <authorList>
            <person name="Goeker M."/>
        </authorList>
    </citation>
    <scope>NUCLEOTIDE SEQUENCE [LARGE SCALE GENOMIC DNA]</scope>
    <source>
        <strain evidence="1 2">DSM 105453</strain>
    </source>
</reference>
<dbReference type="RefSeq" id="WP_205180280.1">
    <property type="nucleotide sequence ID" value="NZ_JAFBFH010000042.1"/>
</dbReference>
<sequence length="145" mass="16608">MTGTTKNKEGKVIGMTFKDTKYLHIYAQYMPHHESFIVGNKTALLELKRVIDVALSTGESQGDFSASDGEGYEVIVIKVSDDSMKLFESLEMPYTEQYGEINNHMYFVNETKDNSTPHPPAILLKNKNEDGKQVKNHRNWYKSRK</sequence>
<accession>A0ABS2RFB9</accession>
<dbReference type="Proteomes" id="UP000823485">
    <property type="component" value="Unassembled WGS sequence"/>
</dbReference>
<name>A0ABS2RFB9_9BACI</name>